<proteinExistence type="predicted"/>
<reference evidence="8 9" key="1">
    <citation type="submission" date="2023-01" db="EMBL/GenBank/DDBJ databases">
        <title>Minimal conservation of predation-associated metabolite biosynthetic gene clusters underscores biosynthetic potential of Myxococcota including descriptions for ten novel species: Archangium lansinium sp. nov., Myxococcus landrumus sp. nov., Nannocystis bai.</title>
        <authorList>
            <person name="Ahearne A."/>
            <person name="Stevens C."/>
            <person name="Dowd S."/>
        </authorList>
    </citation>
    <scope>NUCLEOTIDE SEQUENCE [LARGE SCALE GENOMIC DNA]</scope>
    <source>
        <strain evidence="8 9">WIWO2</strain>
    </source>
</reference>
<sequence length="133" mass="13270">MPVRTMLLLCFAPFVIGALQGCGGDDGGGDTSGGSPLGECPPDSAAQADTGYQALQTQCAPCHLSSSEGASRIGAPEDVNVDDAASVRAEAAEILAEIRIGGANGGDGMPIGSKLSDDTIEAIRVYLACDAAQ</sequence>
<evidence type="ECO:0000256" key="6">
    <source>
        <dbReference type="SAM" id="SignalP"/>
    </source>
</evidence>
<name>A0ABT5C7K6_9BACT</name>
<dbReference type="PROSITE" id="PS51007">
    <property type="entry name" value="CYTC"/>
    <property type="match status" value="1"/>
</dbReference>
<keyword evidence="6" id="KW-0732">Signal</keyword>
<feature type="signal peptide" evidence="6">
    <location>
        <begin position="1"/>
        <end position="17"/>
    </location>
</feature>
<evidence type="ECO:0000259" key="7">
    <source>
        <dbReference type="PROSITE" id="PS51007"/>
    </source>
</evidence>
<keyword evidence="3 4" id="KW-0408">Iron</keyword>
<comment type="caution">
    <text evidence="8">The sequence shown here is derived from an EMBL/GenBank/DDBJ whole genome shotgun (WGS) entry which is preliminary data.</text>
</comment>
<organism evidence="8 9">
    <name type="scientific">Sorangium atrum</name>
    <dbReference type="NCBI Taxonomy" id="2995308"/>
    <lineage>
        <taxon>Bacteria</taxon>
        <taxon>Pseudomonadati</taxon>
        <taxon>Myxococcota</taxon>
        <taxon>Polyangia</taxon>
        <taxon>Polyangiales</taxon>
        <taxon>Polyangiaceae</taxon>
        <taxon>Sorangium</taxon>
    </lineage>
</organism>
<evidence type="ECO:0000256" key="4">
    <source>
        <dbReference type="PROSITE-ProRule" id="PRU00433"/>
    </source>
</evidence>
<dbReference type="SUPFAM" id="SSF46626">
    <property type="entry name" value="Cytochrome c"/>
    <property type="match status" value="1"/>
</dbReference>
<evidence type="ECO:0000313" key="8">
    <source>
        <dbReference type="EMBL" id="MDC0682404.1"/>
    </source>
</evidence>
<feature type="chain" id="PRO_5045447517" evidence="6">
    <location>
        <begin position="18"/>
        <end position="133"/>
    </location>
</feature>
<dbReference type="PROSITE" id="PS51257">
    <property type="entry name" value="PROKAR_LIPOPROTEIN"/>
    <property type="match status" value="1"/>
</dbReference>
<dbReference type="Proteomes" id="UP001217485">
    <property type="component" value="Unassembled WGS sequence"/>
</dbReference>
<dbReference type="RefSeq" id="WP_272100296.1">
    <property type="nucleotide sequence ID" value="NZ_JAQNDK010000004.1"/>
</dbReference>
<dbReference type="EMBL" id="JAQNDK010000004">
    <property type="protein sequence ID" value="MDC0682404.1"/>
    <property type="molecule type" value="Genomic_DNA"/>
</dbReference>
<feature type="region of interest" description="Disordered" evidence="5">
    <location>
        <begin position="27"/>
        <end position="47"/>
    </location>
</feature>
<protein>
    <submittedName>
        <fullName evidence="8">Cytochrome c</fullName>
    </submittedName>
</protein>
<feature type="compositionally biased region" description="Gly residues" evidence="5">
    <location>
        <begin position="27"/>
        <end position="36"/>
    </location>
</feature>
<keyword evidence="9" id="KW-1185">Reference proteome</keyword>
<evidence type="ECO:0000256" key="2">
    <source>
        <dbReference type="ARBA" id="ARBA00022723"/>
    </source>
</evidence>
<evidence type="ECO:0000256" key="1">
    <source>
        <dbReference type="ARBA" id="ARBA00022617"/>
    </source>
</evidence>
<dbReference type="InterPro" id="IPR009056">
    <property type="entry name" value="Cyt_c-like_dom"/>
</dbReference>
<accession>A0ABT5C7K6</accession>
<gene>
    <name evidence="8" type="ORF">POL72_32040</name>
</gene>
<dbReference type="InterPro" id="IPR036909">
    <property type="entry name" value="Cyt_c-like_dom_sf"/>
</dbReference>
<keyword evidence="1 4" id="KW-0349">Heme</keyword>
<evidence type="ECO:0000313" key="9">
    <source>
        <dbReference type="Proteomes" id="UP001217485"/>
    </source>
</evidence>
<evidence type="ECO:0000256" key="3">
    <source>
        <dbReference type="ARBA" id="ARBA00023004"/>
    </source>
</evidence>
<feature type="domain" description="Cytochrome c" evidence="7">
    <location>
        <begin position="46"/>
        <end position="131"/>
    </location>
</feature>
<dbReference type="Gene3D" id="1.10.760.10">
    <property type="entry name" value="Cytochrome c-like domain"/>
    <property type="match status" value="1"/>
</dbReference>
<evidence type="ECO:0000256" key="5">
    <source>
        <dbReference type="SAM" id="MobiDB-lite"/>
    </source>
</evidence>
<keyword evidence="2 4" id="KW-0479">Metal-binding</keyword>